<dbReference type="Pfam" id="PF01018">
    <property type="entry name" value="GTP1_OBG"/>
    <property type="match status" value="1"/>
</dbReference>
<dbReference type="InterPro" id="IPR036726">
    <property type="entry name" value="GTP1_OBG_dom_sf"/>
</dbReference>
<evidence type="ECO:0000313" key="6">
    <source>
        <dbReference type="WBParaSite" id="SSTP_0000750400.1"/>
    </source>
</evidence>
<dbReference type="GO" id="GO:0005525">
    <property type="term" value="F:GTP binding"/>
    <property type="evidence" value="ECO:0007669"/>
    <property type="project" value="UniProtKB-KW"/>
</dbReference>
<dbReference type="InterPro" id="IPR006073">
    <property type="entry name" value="GTP-bd"/>
</dbReference>
<keyword evidence="2" id="KW-0342">GTP-binding</keyword>
<keyword evidence="1" id="KW-0547">Nucleotide-binding</keyword>
<dbReference type="GO" id="GO:0042254">
    <property type="term" value="P:ribosome biogenesis"/>
    <property type="evidence" value="ECO:0007669"/>
    <property type="project" value="UniProtKB-UniRule"/>
</dbReference>
<dbReference type="InterPro" id="IPR027417">
    <property type="entry name" value="P-loop_NTPase"/>
</dbReference>
<feature type="domain" description="Obg" evidence="4">
    <location>
        <begin position="17"/>
        <end position="155"/>
    </location>
</feature>
<evidence type="ECO:0000256" key="2">
    <source>
        <dbReference type="ARBA" id="ARBA00023134"/>
    </source>
</evidence>
<protein>
    <submittedName>
        <fullName evidence="6 7">OBG-type G domain-containing protein</fullName>
    </submittedName>
</protein>
<evidence type="ECO:0000259" key="4">
    <source>
        <dbReference type="PROSITE" id="PS51883"/>
    </source>
</evidence>
<dbReference type="InterPro" id="IPR031167">
    <property type="entry name" value="G_OBG"/>
</dbReference>
<proteinExistence type="predicted"/>
<evidence type="ECO:0000313" key="7">
    <source>
        <dbReference type="WBParaSite" id="TCONS_00012048.p1"/>
    </source>
</evidence>
<keyword evidence="5" id="KW-1185">Reference proteome</keyword>
<feature type="domain" description="OBG-type G" evidence="3">
    <location>
        <begin position="156"/>
        <end position="348"/>
    </location>
</feature>
<dbReference type="GO" id="GO:0003924">
    <property type="term" value="F:GTPase activity"/>
    <property type="evidence" value="ECO:0007669"/>
    <property type="project" value="InterPro"/>
</dbReference>
<dbReference type="Gene3D" id="2.70.210.12">
    <property type="entry name" value="GTP1/OBG domain"/>
    <property type="match status" value="1"/>
</dbReference>
<dbReference type="SUPFAM" id="SSF82051">
    <property type="entry name" value="Obg GTP-binding protein N-terminal domain"/>
    <property type="match status" value="1"/>
</dbReference>
<name>A0A0K0EDE1_STRER</name>
<dbReference type="SUPFAM" id="SSF52540">
    <property type="entry name" value="P-loop containing nucleoside triphosphate hydrolases"/>
    <property type="match status" value="1"/>
</dbReference>
<dbReference type="Gene3D" id="3.40.50.300">
    <property type="entry name" value="P-loop containing nucleotide triphosphate hydrolases"/>
    <property type="match status" value="1"/>
</dbReference>
<organism evidence="6">
    <name type="scientific">Strongyloides stercoralis</name>
    <name type="common">Threadworm</name>
    <dbReference type="NCBI Taxonomy" id="6248"/>
    <lineage>
        <taxon>Eukaryota</taxon>
        <taxon>Metazoa</taxon>
        <taxon>Ecdysozoa</taxon>
        <taxon>Nematoda</taxon>
        <taxon>Chromadorea</taxon>
        <taxon>Rhabditida</taxon>
        <taxon>Tylenchina</taxon>
        <taxon>Panagrolaimomorpha</taxon>
        <taxon>Strongyloidoidea</taxon>
        <taxon>Strongyloididae</taxon>
        <taxon>Strongyloides</taxon>
    </lineage>
</organism>
<dbReference type="PANTHER" id="PTHR11702:SF43">
    <property type="entry name" value="GTP-BINDING PROTEIN 10"/>
    <property type="match status" value="1"/>
</dbReference>
<dbReference type="InterPro" id="IPR045086">
    <property type="entry name" value="OBG_GTPase"/>
</dbReference>
<dbReference type="Pfam" id="PF01926">
    <property type="entry name" value="MMR_HSR1"/>
    <property type="match status" value="1"/>
</dbReference>
<dbReference type="PROSITE" id="PS51710">
    <property type="entry name" value="G_OBG"/>
    <property type="match status" value="1"/>
</dbReference>
<dbReference type="STRING" id="6248.A0A0K0EDE1"/>
<accession>A0A0K0EDE1</accession>
<dbReference type="AlphaFoldDB" id="A0A0K0EDE1"/>
<sequence length="382" mass="42504">MFLSFLRFASFSKKSGILLHDKIRLSIKAGNGSNGLARYNGIGGNGGDVIFIPKPSLTFPLFLKKFSDGDHTIKGENGISSTVTNLIGKHGNNKILEVPMGVDCVNEANQILVARCNKPNQKYLIAKGGWGGCAANNYQGRKGERLLITLHLKVKANVGFLGLPNAGKSTLLKALLPKKEIKIAPYPFTTLKPQVCHYKYSTENAYDFPFSLTFADLPGLIEGAHVNKGKGYEFLKHLEYSDIIAMIVDISGFSLSNNSGNVYRNPLECISILNREVEMYNKKLLNKPIILVLNKIDLEEGDKIADDIIDAINKNELFQKVPKDIRPNNPITFQSIVKISAKEGRLNDFQTITRKIYDEKYPLRTLNDIQFPESNEESVKII</sequence>
<dbReference type="WBParaSite" id="SSTP_0000750400.1">
    <property type="protein sequence ID" value="SSTP_0000750400.1"/>
    <property type="gene ID" value="SSTP_0000750400"/>
</dbReference>
<dbReference type="PANTHER" id="PTHR11702">
    <property type="entry name" value="DEVELOPMENTALLY REGULATED GTP-BINDING PROTEIN-RELATED"/>
    <property type="match status" value="1"/>
</dbReference>
<evidence type="ECO:0000259" key="3">
    <source>
        <dbReference type="PROSITE" id="PS51710"/>
    </source>
</evidence>
<evidence type="ECO:0000256" key="1">
    <source>
        <dbReference type="ARBA" id="ARBA00022741"/>
    </source>
</evidence>
<dbReference type="GO" id="GO:0005739">
    <property type="term" value="C:mitochondrion"/>
    <property type="evidence" value="ECO:0007669"/>
    <property type="project" value="TreeGrafter"/>
</dbReference>
<dbReference type="Proteomes" id="UP000035681">
    <property type="component" value="Unplaced"/>
</dbReference>
<dbReference type="PROSITE" id="PS51883">
    <property type="entry name" value="OBG"/>
    <property type="match status" value="1"/>
</dbReference>
<evidence type="ECO:0000313" key="5">
    <source>
        <dbReference type="Proteomes" id="UP000035681"/>
    </source>
</evidence>
<dbReference type="WBParaSite" id="TCONS_00012048.p1">
    <property type="protein sequence ID" value="TCONS_00012048.p1"/>
    <property type="gene ID" value="XLOC_007307"/>
</dbReference>
<dbReference type="InterPro" id="IPR006169">
    <property type="entry name" value="GTP1_OBG_dom"/>
</dbReference>
<dbReference type="PRINTS" id="PR00326">
    <property type="entry name" value="GTP1OBG"/>
</dbReference>
<reference evidence="6" key="1">
    <citation type="submission" date="2015-08" db="UniProtKB">
        <authorList>
            <consortium name="WormBaseParasite"/>
        </authorList>
    </citation>
    <scope>IDENTIFICATION</scope>
</reference>